<proteinExistence type="predicted"/>
<dbReference type="EMBL" id="AUWU02000006">
    <property type="protein sequence ID" value="KAH0572293.1"/>
    <property type="molecule type" value="Genomic_DNA"/>
</dbReference>
<reference evidence="3 4" key="1">
    <citation type="journal article" date="2014" name="PLoS Genet.">
        <title>The Genome of Spironucleus salmonicida Highlights a Fish Pathogen Adapted to Fluctuating Environments.</title>
        <authorList>
            <person name="Xu F."/>
            <person name="Jerlstrom-Hultqvist J."/>
            <person name="Einarsson E."/>
            <person name="Astvaldsson A."/>
            <person name="Svard S.G."/>
            <person name="Andersson J.O."/>
        </authorList>
    </citation>
    <scope>NUCLEOTIDE SEQUENCE</scope>
    <source>
        <strain evidence="4">ATCC 50377</strain>
    </source>
</reference>
<dbReference type="EMBL" id="KI546170">
    <property type="protein sequence ID" value="EST41358.1"/>
    <property type="molecule type" value="Genomic_DNA"/>
</dbReference>
<name>V6LAV6_9EUKA</name>
<protein>
    <submittedName>
        <fullName evidence="3">Uncharacterized protein</fullName>
    </submittedName>
</protein>
<accession>V6LAV6</accession>
<evidence type="ECO:0000313" key="3">
    <source>
        <dbReference type="EMBL" id="EST41358.1"/>
    </source>
</evidence>
<gene>
    <name evidence="3" type="ORF">SS50377_19072</name>
    <name evidence="4" type="ORF">SS50377_26503</name>
</gene>
<reference evidence="4" key="2">
    <citation type="submission" date="2020-12" db="EMBL/GenBank/DDBJ databases">
        <title>New Spironucleus salmonicida genome in near-complete chromosomes.</title>
        <authorList>
            <person name="Xu F."/>
            <person name="Kurt Z."/>
            <person name="Jimenez-Gonzalez A."/>
            <person name="Astvaldsson A."/>
            <person name="Andersson J.O."/>
            <person name="Svard S.G."/>
        </authorList>
    </citation>
    <scope>NUCLEOTIDE SEQUENCE</scope>
    <source>
        <strain evidence="4">ATCC 50377</strain>
    </source>
</reference>
<organism evidence="3">
    <name type="scientific">Spironucleus salmonicida</name>
    <dbReference type="NCBI Taxonomy" id="348837"/>
    <lineage>
        <taxon>Eukaryota</taxon>
        <taxon>Metamonada</taxon>
        <taxon>Diplomonadida</taxon>
        <taxon>Hexamitidae</taxon>
        <taxon>Hexamitinae</taxon>
        <taxon>Spironucleus</taxon>
    </lineage>
</organism>
<keyword evidence="5" id="KW-1185">Reference proteome</keyword>
<evidence type="ECO:0000313" key="5">
    <source>
        <dbReference type="Proteomes" id="UP000018208"/>
    </source>
</evidence>
<feature type="coiled-coil region" evidence="1">
    <location>
        <begin position="283"/>
        <end position="345"/>
    </location>
</feature>
<evidence type="ECO:0000256" key="2">
    <source>
        <dbReference type="SAM" id="MobiDB-lite"/>
    </source>
</evidence>
<feature type="compositionally biased region" description="Low complexity" evidence="2">
    <location>
        <begin position="628"/>
        <end position="638"/>
    </location>
</feature>
<dbReference type="AlphaFoldDB" id="V6LAV6"/>
<dbReference type="Proteomes" id="UP000018208">
    <property type="component" value="Unassembled WGS sequence"/>
</dbReference>
<feature type="region of interest" description="Disordered" evidence="2">
    <location>
        <begin position="622"/>
        <end position="642"/>
    </location>
</feature>
<keyword evidence="1" id="KW-0175">Coiled coil</keyword>
<evidence type="ECO:0000256" key="1">
    <source>
        <dbReference type="SAM" id="Coils"/>
    </source>
</evidence>
<sequence>MPLTDIQTLPILLEVKSQVFSQQQQLLQLQSDYKEEQELNKLMGQMIFKTISKDKFLKKLSKREEVTIQEQGHQNQYIHTLTEQHLVGLVDSLQQRLQKCQNSLISATNSSADYRKSYQKYKDQALGLQSKTESQKLQLNRMKALQAQQLSMITQKFDDQSSDHLVVLAQNIILEEDLNRKNETIKSYQDTLGKIEIIQQQKINKAIEIVRHKTTGEFQNQMVELQDQTVYVISQMRQQQLQIMRKEDINVELRLRILDFYMRNQGTKERLMQEVLADIQPTLSQLKDEKALLQNDAEKHALQQARLEDRIYLLDRVKIGLVEQNSNLKKERTFLEQQADEQNRLYNNTFRTLELVQRKLIVTHEQYLTMKQRCAVLQIDHEKTKGHYEYAVQYYMAMIQAYQTKLIGAKMSVKGIRIQDLIDEANSIQRNPYTIIDSDTGLRLQSELQQIQLSDNKQMILAQSSFAEQLKALQNKYSSQQASPISNFQVIHNNISGQIGIQDTSLVLSHHDICLSNDETLERQILYQEATVIPSQTCGIQVDAIEIALLVAAVSGKHPVQYFPDYILKKASILENPDFYRQIYDDSDFSKLPQLENLSQLIKSLSQQKMFPSEGEKLILPRKSPLKSRSGSRNGSRLSNRRIYKNQQIEKSTDALSFQDIDEKEDSGCSTIDMQRIKSPTPLSQLPPIEQIEVVNLELQSEQFKQNPIYSEQRQKLLKFVQGQSNQIKLCPNDLQEVDNNGVDKDLFLSKLTQQITNNYQNSFTQTEILTYQDQSSFVNFNPPKQLLDFTQQAECVNIEQVYLDHTNELTKIKEENQNQIKNISEQYLDQQVVCNQTLLENWDMKRKFTTLQENYNNYYTQAQMLKFDLRQTLNKFYTIRQKYDLLLEKQKSHNCPSIIDFQDLIDLKIEEGRQQLYQQVLQEVRDRYKGYAKLYSSVLVVSHELHQTLREMKDTPVLFKVVHLQNCVKVLEEQVNQSLHIARQRNEQVQTMLQILKQYSVGERGMVNSKIMGKDLVNSILELYKDDETIIQNSYLYRTYKKLENTCPRSSFNLLQQEQQMEDLDINQLTVQDDQHQTLIESCDTGVQVCQVNTDTHYSLIKSDISIQNQLNEIQKLKATVLSQQKQLTLTTVKEENLQKQELTLKRQLELQEEFFNETPRDVDQQKINILERQIITLQNDLDAIKIYYEQRLADKGNEAKAIEFMFGQNSVGLVRKSRNFDGCMFKVSSMKNENNLNYQQRSKTARRIK</sequence>
<evidence type="ECO:0000313" key="4">
    <source>
        <dbReference type="EMBL" id="KAH0572293.1"/>
    </source>
</evidence>
<dbReference type="VEuPathDB" id="GiardiaDB:SS50377_26503"/>